<evidence type="ECO:0000256" key="4">
    <source>
        <dbReference type="ARBA" id="ARBA00022691"/>
    </source>
</evidence>
<sequence length="728" mass="81293">MLAKAEAIVSKHVARVQISRAQEARFQLLEGVASRLGGFDLPAFQHRFDHVPIESTDSCLTAARRVIEAIAPTGIPPALAVSALAREALEEPNRRRSGAYHTDFRLAGHLAKLLAPNLAPRAKVIDPACGAGILLTALMLETCGGDRQLAAEWLSDGVNAADLSPNALRGCLLSLACLTDDLDALARMRARWLSGDSLIRPIEEWQRMAPDGFDAVIGNPPWEKVKLTRHEYLRANGQSRHYGADYVQLDFEDYTQCINATKNYAREVANLHATAGSGETDLFVAFTELTRKILRPGGEAALLVPAGLIRSKTTESLRRQLSSRSSQMSVEIFENRARFFEIDTRFKFLCIHWRARSVGEKMAALELAHGRGNESGVEVTPRVQIGRRTLAELRSDLSVPEVRSEDEWLLYCRMIRSGVDWSQPDCRWHPELVREVDMTRDRRHFSRSAGKSTLPLIEGRMVHQHRFGAKAYVCGTGRSATWEVTLPGASVVRPQFFIRPDALSETARQRSTRLRAGFCDITGQTNERSLLAAIIPPGVVCGNKVPTLLFPNDNCDERLWLWVAVANSLPFDWLLRRVITTTVNYFHLLSLRMPPIEPESLPGRQLIETARALDRFDRRGVSRDALREMADLRCRADRLVLTAYGLSDDDLDLMLIDFPLIDRGQPAIYGEQQSTVTRDLLQSHARDPERAARARRRVEVAYELGAIAYLPAQCSAIRAGEMMESAHG</sequence>
<dbReference type="Proteomes" id="UP001597115">
    <property type="component" value="Unassembled WGS sequence"/>
</dbReference>
<dbReference type="InterPro" id="IPR050953">
    <property type="entry name" value="N4_N6_ade-DNA_methylase"/>
</dbReference>
<dbReference type="InterPro" id="IPR011639">
    <property type="entry name" value="MethylTrfase_TaqI-like_dom"/>
</dbReference>
<evidence type="ECO:0000256" key="2">
    <source>
        <dbReference type="ARBA" id="ARBA00022603"/>
    </source>
</evidence>
<dbReference type="CDD" id="cd02440">
    <property type="entry name" value="AdoMet_MTases"/>
    <property type="match status" value="1"/>
</dbReference>
<keyword evidence="3" id="KW-0808">Transferase</keyword>
<evidence type="ECO:0000256" key="5">
    <source>
        <dbReference type="ARBA" id="ARBA00047942"/>
    </source>
</evidence>
<evidence type="ECO:0000313" key="8">
    <source>
        <dbReference type="Proteomes" id="UP001597115"/>
    </source>
</evidence>
<comment type="catalytic activity">
    <reaction evidence="5">
        <text>a 2'-deoxyadenosine in DNA + S-adenosyl-L-methionine = an N(6)-methyl-2'-deoxyadenosine in DNA + S-adenosyl-L-homocysteine + H(+)</text>
        <dbReference type="Rhea" id="RHEA:15197"/>
        <dbReference type="Rhea" id="RHEA-COMP:12418"/>
        <dbReference type="Rhea" id="RHEA-COMP:12419"/>
        <dbReference type="ChEBI" id="CHEBI:15378"/>
        <dbReference type="ChEBI" id="CHEBI:57856"/>
        <dbReference type="ChEBI" id="CHEBI:59789"/>
        <dbReference type="ChEBI" id="CHEBI:90615"/>
        <dbReference type="ChEBI" id="CHEBI:90616"/>
        <dbReference type="EC" id="2.1.1.72"/>
    </reaction>
</comment>
<protein>
    <recommendedName>
        <fullName evidence="1">site-specific DNA-methyltransferase (adenine-specific)</fullName>
        <ecNumber evidence="1">2.1.1.72</ecNumber>
    </recommendedName>
</protein>
<keyword evidence="4" id="KW-0949">S-adenosyl-L-methionine</keyword>
<accession>A0ABW4I6B7</accession>
<evidence type="ECO:0000313" key="7">
    <source>
        <dbReference type="EMBL" id="MFD1613453.1"/>
    </source>
</evidence>
<dbReference type="GO" id="GO:0032259">
    <property type="term" value="P:methylation"/>
    <property type="evidence" value="ECO:0007669"/>
    <property type="project" value="UniProtKB-KW"/>
</dbReference>
<feature type="domain" description="Type II methyltransferase M.TaqI-like" evidence="6">
    <location>
        <begin position="208"/>
        <end position="328"/>
    </location>
</feature>
<dbReference type="Pfam" id="PF07669">
    <property type="entry name" value="Eco57I"/>
    <property type="match status" value="1"/>
</dbReference>
<dbReference type="GO" id="GO:0008168">
    <property type="term" value="F:methyltransferase activity"/>
    <property type="evidence" value="ECO:0007669"/>
    <property type="project" value="UniProtKB-KW"/>
</dbReference>
<evidence type="ECO:0000256" key="3">
    <source>
        <dbReference type="ARBA" id="ARBA00022679"/>
    </source>
</evidence>
<dbReference type="RefSeq" id="WP_380891595.1">
    <property type="nucleotide sequence ID" value="NZ_JBHUDY010000007.1"/>
</dbReference>
<evidence type="ECO:0000259" key="6">
    <source>
        <dbReference type="Pfam" id="PF07669"/>
    </source>
</evidence>
<reference evidence="8" key="1">
    <citation type="journal article" date="2019" name="Int. J. Syst. Evol. Microbiol.">
        <title>The Global Catalogue of Microorganisms (GCM) 10K type strain sequencing project: providing services to taxonomists for standard genome sequencing and annotation.</title>
        <authorList>
            <consortium name="The Broad Institute Genomics Platform"/>
            <consortium name="The Broad Institute Genome Sequencing Center for Infectious Disease"/>
            <person name="Wu L."/>
            <person name="Ma J."/>
        </authorList>
    </citation>
    <scope>NUCLEOTIDE SEQUENCE [LARGE SCALE GENOMIC DNA]</scope>
    <source>
        <strain evidence="8">CGMCC 1.16275</strain>
    </source>
</reference>
<dbReference type="PANTHER" id="PTHR33841">
    <property type="entry name" value="DNA METHYLTRANSFERASE YEEA-RELATED"/>
    <property type="match status" value="1"/>
</dbReference>
<organism evidence="7 8">
    <name type="scientific">Sphingomonas tabacisoli</name>
    <dbReference type="NCBI Taxonomy" id="2249466"/>
    <lineage>
        <taxon>Bacteria</taxon>
        <taxon>Pseudomonadati</taxon>
        <taxon>Pseudomonadota</taxon>
        <taxon>Alphaproteobacteria</taxon>
        <taxon>Sphingomonadales</taxon>
        <taxon>Sphingomonadaceae</taxon>
        <taxon>Sphingomonas</taxon>
    </lineage>
</organism>
<name>A0ABW4I6B7_9SPHN</name>
<dbReference type="EC" id="2.1.1.72" evidence="1"/>
<dbReference type="SUPFAM" id="SSF53335">
    <property type="entry name" value="S-adenosyl-L-methionine-dependent methyltransferases"/>
    <property type="match status" value="1"/>
</dbReference>
<comment type="caution">
    <text evidence="7">The sequence shown here is derived from an EMBL/GenBank/DDBJ whole genome shotgun (WGS) entry which is preliminary data.</text>
</comment>
<dbReference type="PANTHER" id="PTHR33841:SF1">
    <property type="entry name" value="DNA METHYLTRANSFERASE A"/>
    <property type="match status" value="1"/>
</dbReference>
<proteinExistence type="predicted"/>
<keyword evidence="8" id="KW-1185">Reference proteome</keyword>
<keyword evidence="2 7" id="KW-0489">Methyltransferase</keyword>
<evidence type="ECO:0000256" key="1">
    <source>
        <dbReference type="ARBA" id="ARBA00011900"/>
    </source>
</evidence>
<dbReference type="EMBL" id="JBHUDY010000007">
    <property type="protein sequence ID" value="MFD1613453.1"/>
    <property type="molecule type" value="Genomic_DNA"/>
</dbReference>
<gene>
    <name evidence="7" type="ORF">ACFSCW_16760</name>
</gene>
<dbReference type="InterPro" id="IPR029063">
    <property type="entry name" value="SAM-dependent_MTases_sf"/>
</dbReference>
<dbReference type="PRINTS" id="PR00507">
    <property type="entry name" value="N12N6MTFRASE"/>
</dbReference>
<dbReference type="Gene3D" id="3.40.50.150">
    <property type="entry name" value="Vaccinia Virus protein VP39"/>
    <property type="match status" value="1"/>
</dbReference>